<dbReference type="EMBL" id="JAULSY010000008">
    <property type="protein sequence ID" value="KAK0673191.1"/>
    <property type="molecule type" value="Genomic_DNA"/>
</dbReference>
<proteinExistence type="predicted"/>
<protein>
    <submittedName>
        <fullName evidence="2">Uncharacterized protein</fullName>
    </submittedName>
</protein>
<accession>A0AA39ZLA2</accession>
<comment type="caution">
    <text evidence="2">The sequence shown here is derived from an EMBL/GenBank/DDBJ whole genome shotgun (WGS) entry which is preliminary data.</text>
</comment>
<feature type="transmembrane region" description="Helical" evidence="1">
    <location>
        <begin position="81"/>
        <end position="102"/>
    </location>
</feature>
<keyword evidence="1" id="KW-0472">Membrane</keyword>
<keyword evidence="1" id="KW-0812">Transmembrane</keyword>
<reference evidence="2" key="1">
    <citation type="submission" date="2023-06" db="EMBL/GenBank/DDBJ databases">
        <title>Genome-scale phylogeny and comparative genomics of the fungal order Sordariales.</title>
        <authorList>
            <consortium name="Lawrence Berkeley National Laboratory"/>
            <person name="Hensen N."/>
            <person name="Bonometti L."/>
            <person name="Westerberg I."/>
            <person name="Brannstrom I.O."/>
            <person name="Guillou S."/>
            <person name="Cros-Aarteil S."/>
            <person name="Calhoun S."/>
            <person name="Haridas S."/>
            <person name="Kuo A."/>
            <person name="Mondo S."/>
            <person name="Pangilinan J."/>
            <person name="Riley R."/>
            <person name="Labutti K."/>
            <person name="Andreopoulos B."/>
            <person name="Lipzen A."/>
            <person name="Chen C."/>
            <person name="Yanf M."/>
            <person name="Daum C."/>
            <person name="Ng V."/>
            <person name="Clum A."/>
            <person name="Steindorff A."/>
            <person name="Ohm R."/>
            <person name="Martin F."/>
            <person name="Silar P."/>
            <person name="Natvig D."/>
            <person name="Lalanne C."/>
            <person name="Gautier V."/>
            <person name="Ament-Velasquez S.L."/>
            <person name="Kruys A."/>
            <person name="Hutchinson M.I."/>
            <person name="Powell A.J."/>
            <person name="Barry K."/>
            <person name="Miller A.N."/>
            <person name="Grigoriev I.V."/>
            <person name="Debuchy R."/>
            <person name="Gladieux P."/>
            <person name="Thoren M.H."/>
            <person name="Johannesson H."/>
        </authorList>
    </citation>
    <scope>NUCLEOTIDE SEQUENCE</scope>
    <source>
        <strain evidence="2">CBS 307.81</strain>
    </source>
</reference>
<dbReference type="Proteomes" id="UP001174997">
    <property type="component" value="Unassembled WGS sequence"/>
</dbReference>
<dbReference type="AlphaFoldDB" id="A0AA39ZLA2"/>
<evidence type="ECO:0000256" key="1">
    <source>
        <dbReference type="SAM" id="Phobius"/>
    </source>
</evidence>
<evidence type="ECO:0000313" key="3">
    <source>
        <dbReference type="Proteomes" id="UP001174997"/>
    </source>
</evidence>
<keyword evidence="3" id="KW-1185">Reference proteome</keyword>
<name>A0AA39ZLA2_9PEZI</name>
<evidence type="ECO:0000313" key="2">
    <source>
        <dbReference type="EMBL" id="KAK0673191.1"/>
    </source>
</evidence>
<feature type="transmembrane region" description="Helical" evidence="1">
    <location>
        <begin position="20"/>
        <end position="37"/>
    </location>
</feature>
<sequence length="103" mass="11602">MIKKLSETRIVKEVQHSCLCMLASMALNLVLAYMAFYRAQATCPPCEQEPGPTYMCEGNICHLSTAVTPLQRYLTRIDPTFALIFTTFTGFTMLCFIMIFVCG</sequence>
<organism evidence="2 3">
    <name type="scientific">Cercophora samala</name>
    <dbReference type="NCBI Taxonomy" id="330535"/>
    <lineage>
        <taxon>Eukaryota</taxon>
        <taxon>Fungi</taxon>
        <taxon>Dikarya</taxon>
        <taxon>Ascomycota</taxon>
        <taxon>Pezizomycotina</taxon>
        <taxon>Sordariomycetes</taxon>
        <taxon>Sordariomycetidae</taxon>
        <taxon>Sordariales</taxon>
        <taxon>Lasiosphaeriaceae</taxon>
        <taxon>Cercophora</taxon>
    </lineage>
</organism>
<keyword evidence="1" id="KW-1133">Transmembrane helix</keyword>
<gene>
    <name evidence="2" type="ORF">QBC41DRAFT_144276</name>
</gene>